<dbReference type="STRING" id="1798492.A3C89_01925"/>
<dbReference type="AlphaFoldDB" id="A0A1F6DCM3"/>
<accession>A0A1F6DCM3</accession>
<sequence length="237" mass="26831">MIINWVYFQMKKRIGILNKGENNQFIDNTFENLDVCIQDEGRNTVAKGNKFLTQFKTSSSEINWTKWGTIIAGIVAVPSIFFGIAAYLNTQESEAYVSIQTVYENSPATPYEYLDIDGKAHLVPLPFETFEAAMKFGEAKGEKNKIYMHRVIVMALDPTVRYTEGDILGSTFKPAYSPEKLFTFYLPDGVDITNENVRSNIVPAGDKTYKVTLLTIDGRKDEQGRIAYTFRVEEVGE</sequence>
<proteinExistence type="predicted"/>
<organism evidence="2 3">
    <name type="scientific">Candidatus Kaiserbacteria bacterium RIFCSPHIGHO2_02_FULL_50_50</name>
    <dbReference type="NCBI Taxonomy" id="1798492"/>
    <lineage>
        <taxon>Bacteria</taxon>
        <taxon>Candidatus Kaiseribacteriota</taxon>
    </lineage>
</organism>
<reference evidence="2 3" key="1">
    <citation type="journal article" date="2016" name="Nat. Commun.">
        <title>Thousands of microbial genomes shed light on interconnected biogeochemical processes in an aquifer system.</title>
        <authorList>
            <person name="Anantharaman K."/>
            <person name="Brown C.T."/>
            <person name="Hug L.A."/>
            <person name="Sharon I."/>
            <person name="Castelle C.J."/>
            <person name="Probst A.J."/>
            <person name="Thomas B.C."/>
            <person name="Singh A."/>
            <person name="Wilkins M.J."/>
            <person name="Karaoz U."/>
            <person name="Brodie E.L."/>
            <person name="Williams K.H."/>
            <person name="Hubbard S.S."/>
            <person name="Banfield J.F."/>
        </authorList>
    </citation>
    <scope>NUCLEOTIDE SEQUENCE [LARGE SCALE GENOMIC DNA]</scope>
</reference>
<dbReference type="Proteomes" id="UP000178794">
    <property type="component" value="Unassembled WGS sequence"/>
</dbReference>
<dbReference type="EMBL" id="MFLF01000020">
    <property type="protein sequence ID" value="OGG59145.1"/>
    <property type="molecule type" value="Genomic_DNA"/>
</dbReference>
<evidence type="ECO:0000256" key="1">
    <source>
        <dbReference type="SAM" id="Phobius"/>
    </source>
</evidence>
<evidence type="ECO:0000313" key="3">
    <source>
        <dbReference type="Proteomes" id="UP000178794"/>
    </source>
</evidence>
<comment type="caution">
    <text evidence="2">The sequence shown here is derived from an EMBL/GenBank/DDBJ whole genome shotgun (WGS) entry which is preliminary data.</text>
</comment>
<keyword evidence="1" id="KW-1133">Transmembrane helix</keyword>
<gene>
    <name evidence="2" type="ORF">A3C89_01925</name>
</gene>
<protein>
    <submittedName>
        <fullName evidence="2">Uncharacterized protein</fullName>
    </submittedName>
</protein>
<evidence type="ECO:0000313" key="2">
    <source>
        <dbReference type="EMBL" id="OGG59145.1"/>
    </source>
</evidence>
<keyword evidence="1" id="KW-0812">Transmembrane</keyword>
<feature type="transmembrane region" description="Helical" evidence="1">
    <location>
        <begin position="67"/>
        <end position="88"/>
    </location>
</feature>
<keyword evidence="1" id="KW-0472">Membrane</keyword>
<name>A0A1F6DCM3_9BACT</name>